<evidence type="ECO:0000313" key="2">
    <source>
        <dbReference type="Proteomes" id="UP000187209"/>
    </source>
</evidence>
<proteinExistence type="predicted"/>
<evidence type="ECO:0000313" key="1">
    <source>
        <dbReference type="EMBL" id="OMJ95871.1"/>
    </source>
</evidence>
<dbReference type="AlphaFoldDB" id="A0A1R2D3S2"/>
<comment type="caution">
    <text evidence="1">The sequence shown here is derived from an EMBL/GenBank/DDBJ whole genome shotgun (WGS) entry which is preliminary data.</text>
</comment>
<keyword evidence="2" id="KW-1185">Reference proteome</keyword>
<protein>
    <submittedName>
        <fullName evidence="1">Uncharacterized protein</fullName>
    </submittedName>
</protein>
<dbReference type="EMBL" id="MPUH01000006">
    <property type="protein sequence ID" value="OMJ95871.1"/>
    <property type="molecule type" value="Genomic_DNA"/>
</dbReference>
<gene>
    <name evidence="1" type="ORF">SteCoe_594</name>
</gene>
<organism evidence="1 2">
    <name type="scientific">Stentor coeruleus</name>
    <dbReference type="NCBI Taxonomy" id="5963"/>
    <lineage>
        <taxon>Eukaryota</taxon>
        <taxon>Sar</taxon>
        <taxon>Alveolata</taxon>
        <taxon>Ciliophora</taxon>
        <taxon>Postciliodesmatophora</taxon>
        <taxon>Heterotrichea</taxon>
        <taxon>Heterotrichida</taxon>
        <taxon>Stentoridae</taxon>
        <taxon>Stentor</taxon>
    </lineage>
</organism>
<reference evidence="1 2" key="1">
    <citation type="submission" date="2016-11" db="EMBL/GenBank/DDBJ databases">
        <title>The macronuclear genome of Stentor coeruleus: a giant cell with tiny introns.</title>
        <authorList>
            <person name="Slabodnick M."/>
            <person name="Ruby J.G."/>
            <person name="Reiff S.B."/>
            <person name="Swart E.C."/>
            <person name="Gosai S."/>
            <person name="Prabakaran S."/>
            <person name="Witkowska E."/>
            <person name="Larue G.E."/>
            <person name="Fisher S."/>
            <person name="Freeman R.M."/>
            <person name="Gunawardena J."/>
            <person name="Chu W."/>
            <person name="Stover N.A."/>
            <person name="Gregory B.D."/>
            <person name="Nowacki M."/>
            <person name="Derisi J."/>
            <person name="Roy S.W."/>
            <person name="Marshall W.F."/>
            <person name="Sood P."/>
        </authorList>
    </citation>
    <scope>NUCLEOTIDE SEQUENCE [LARGE SCALE GENOMIC DNA]</scope>
    <source>
        <strain evidence="1">WM001</strain>
    </source>
</reference>
<sequence length="554" mass="65052">MYWAFSQPEASKISSSCLQKCYWKNFYIDEEYEKCVKNNCKNLDEVSLRWFKNSYCDACYYYYTGDKLNECTAYYCDGKGSERLDGEYFIYKVNENKYFIDLLQYAENIKTQSVSECLECIEKYEGTDSYADCVLYYCRSDLVDNYSKEFIFINEKMQCSNYCQGYVNDNNKLAGCLADFCPNVAVEVYKIYAAENIGKRLAYKKYNQKTCGSCFFENQQEQKNWCFIDHCKEEIIDKVLKSDKTNEQCLGCLYIQGKLYDKCLYVYCKDDIAQQSLEYSIKTPPETKLQGLDSNLCQACMEKTYPINSLYTYTCLLTNCQNLIKKDTLFINGKSGLEACDDCFDLSGTKFYNCIYWNCKTQILSKSQDFFNIKNEINNNACTDSCYYDWYYYQYDYYICAYEYCVGSSNKQDDIILIQIPESLNDVSPRLDCTDTCNWYSNTENVIFDCIWSYCKDIYKDKLIQGLENLSEGCEKCIDEYIEGQYEEKEFYRCCYKSCDDEIFLVIDNKENYVKIGYFYWIPLVAVGGLLGRVVTKKIFTDGIGRVSYSVIRD</sequence>
<accession>A0A1R2D3S2</accession>
<dbReference type="Proteomes" id="UP000187209">
    <property type="component" value="Unassembled WGS sequence"/>
</dbReference>
<name>A0A1R2D3S2_9CILI</name>